<reference evidence="2 3" key="1">
    <citation type="journal article" date="2012" name="Genome Biol.">
        <title>Genome and low-iron response of an oceanic diatom adapted to chronic iron limitation.</title>
        <authorList>
            <person name="Lommer M."/>
            <person name="Specht M."/>
            <person name="Roy A.S."/>
            <person name="Kraemer L."/>
            <person name="Andreson R."/>
            <person name="Gutowska M.A."/>
            <person name="Wolf J."/>
            <person name="Bergner S.V."/>
            <person name="Schilhabel M.B."/>
            <person name="Klostermeier U.C."/>
            <person name="Beiko R.G."/>
            <person name="Rosenstiel P."/>
            <person name="Hippler M."/>
            <person name="Laroche J."/>
        </authorList>
    </citation>
    <scope>NUCLEOTIDE SEQUENCE [LARGE SCALE GENOMIC DNA]</scope>
    <source>
        <strain evidence="2 3">CCMP1005</strain>
    </source>
</reference>
<dbReference type="AlphaFoldDB" id="K0SAL5"/>
<dbReference type="Proteomes" id="UP000266841">
    <property type="component" value="Unassembled WGS sequence"/>
</dbReference>
<evidence type="ECO:0000313" key="2">
    <source>
        <dbReference type="EMBL" id="EJK55757.1"/>
    </source>
</evidence>
<organism evidence="2 3">
    <name type="scientific">Thalassiosira oceanica</name>
    <name type="common">Marine diatom</name>
    <dbReference type="NCBI Taxonomy" id="159749"/>
    <lineage>
        <taxon>Eukaryota</taxon>
        <taxon>Sar</taxon>
        <taxon>Stramenopiles</taxon>
        <taxon>Ochrophyta</taxon>
        <taxon>Bacillariophyta</taxon>
        <taxon>Coscinodiscophyceae</taxon>
        <taxon>Thalassiosirophycidae</taxon>
        <taxon>Thalassiosirales</taxon>
        <taxon>Thalassiosiraceae</taxon>
        <taxon>Thalassiosira</taxon>
    </lineage>
</organism>
<comment type="caution">
    <text evidence="2">The sequence shown here is derived from an EMBL/GenBank/DDBJ whole genome shotgun (WGS) entry which is preliminary data.</text>
</comment>
<name>K0SAL5_THAOC</name>
<sequence>MTRTDDLPPLGDTTRASLEFRTVGREAEGAYEGISTAAWLDVPSRANQLMIEWPPDLDRICAPSGRRRSVNHSGRYVREASCLGRPRVPSNHGIVKRIRGWRFLPSIVMVAAHALSSDKGFNTMADALRAVRHHRSSASSAVLIIRIGSRSSSSLIAEKPTASPSTGRAVDGLLAGEAMVYTLQNAIECGPESSCGPLLPLDLIMPQGVTTRLGLTLDQVLPGVVMNLYESPRTALFLRYDPSLSESEDDADLGLGGDFSDGADDAEHYAAERYPILERISFYLRGDKISNKNRPFGAGVLVPLPPVELALSPVPSDSAALLDGDAGMASALGDEIGHVLGGYLDGMLAGVGPIYTGSGGAGGTVAGVTVEGAAIAGISGEGSRRRKGEGEAVRGRRGLGAPPGERAGRDAPAG</sequence>
<proteinExistence type="predicted"/>
<dbReference type="EMBL" id="AGNL01033283">
    <property type="protein sequence ID" value="EJK55757.1"/>
    <property type="molecule type" value="Genomic_DNA"/>
</dbReference>
<feature type="non-terminal residue" evidence="2">
    <location>
        <position position="414"/>
    </location>
</feature>
<accession>K0SAL5</accession>
<keyword evidence="3" id="KW-1185">Reference proteome</keyword>
<evidence type="ECO:0000313" key="3">
    <source>
        <dbReference type="Proteomes" id="UP000266841"/>
    </source>
</evidence>
<feature type="region of interest" description="Disordered" evidence="1">
    <location>
        <begin position="379"/>
        <end position="414"/>
    </location>
</feature>
<evidence type="ECO:0000256" key="1">
    <source>
        <dbReference type="SAM" id="MobiDB-lite"/>
    </source>
</evidence>
<protein>
    <submittedName>
        <fullName evidence="2">Uncharacterized protein</fullName>
    </submittedName>
</protein>
<gene>
    <name evidence="2" type="ORF">THAOC_24474</name>
</gene>